<name>A0A2V5KN43_9BACL</name>
<dbReference type="InterPro" id="IPR000835">
    <property type="entry name" value="HTH_MarR-typ"/>
</dbReference>
<keyword evidence="4" id="KW-1185">Reference proteome</keyword>
<comment type="caution">
    <text evidence="3">The sequence shown here is derived from an EMBL/GenBank/DDBJ whole genome shotgun (WGS) entry which is preliminary data.</text>
</comment>
<evidence type="ECO:0000313" key="4">
    <source>
        <dbReference type="Proteomes" id="UP000247476"/>
    </source>
</evidence>
<evidence type="ECO:0000256" key="1">
    <source>
        <dbReference type="ARBA" id="ARBA00023125"/>
    </source>
</evidence>
<dbReference type="PRINTS" id="PR00598">
    <property type="entry name" value="HTHMARR"/>
</dbReference>
<dbReference type="InterPro" id="IPR036388">
    <property type="entry name" value="WH-like_DNA-bd_sf"/>
</dbReference>
<dbReference type="SMART" id="SM00347">
    <property type="entry name" value="HTH_MARR"/>
    <property type="match status" value="1"/>
</dbReference>
<reference evidence="3 4" key="1">
    <citation type="submission" date="2018-05" db="EMBL/GenBank/DDBJ databases">
        <title>Paenibacillus flagellatus sp. nov., isolated from selenium mineral soil.</title>
        <authorList>
            <person name="Dai X."/>
        </authorList>
    </citation>
    <scope>NUCLEOTIDE SEQUENCE [LARGE SCALE GENOMIC DNA]</scope>
    <source>
        <strain evidence="3 4">DXL2</strain>
    </source>
</reference>
<dbReference type="GO" id="GO:0003700">
    <property type="term" value="F:DNA-binding transcription factor activity"/>
    <property type="evidence" value="ECO:0007669"/>
    <property type="project" value="InterPro"/>
</dbReference>
<dbReference type="PANTHER" id="PTHR33164:SF99">
    <property type="entry name" value="MARR FAMILY REGULATORY PROTEIN"/>
    <property type="match status" value="1"/>
</dbReference>
<organism evidence="3 4">
    <name type="scientific">Paenibacillus flagellatus</name>
    <dbReference type="NCBI Taxonomy" id="2211139"/>
    <lineage>
        <taxon>Bacteria</taxon>
        <taxon>Bacillati</taxon>
        <taxon>Bacillota</taxon>
        <taxon>Bacilli</taxon>
        <taxon>Bacillales</taxon>
        <taxon>Paenibacillaceae</taxon>
        <taxon>Paenibacillus</taxon>
    </lineage>
</organism>
<proteinExistence type="predicted"/>
<dbReference type="GO" id="GO:0006950">
    <property type="term" value="P:response to stress"/>
    <property type="evidence" value="ECO:0007669"/>
    <property type="project" value="TreeGrafter"/>
</dbReference>
<feature type="domain" description="HTH marR-type" evidence="2">
    <location>
        <begin position="25"/>
        <end position="157"/>
    </location>
</feature>
<keyword evidence="1" id="KW-0238">DNA-binding</keyword>
<evidence type="ECO:0000313" key="3">
    <source>
        <dbReference type="EMBL" id="PYI52437.1"/>
    </source>
</evidence>
<dbReference type="Proteomes" id="UP000247476">
    <property type="component" value="Unassembled WGS sequence"/>
</dbReference>
<dbReference type="SUPFAM" id="SSF46785">
    <property type="entry name" value="Winged helix' DNA-binding domain"/>
    <property type="match status" value="1"/>
</dbReference>
<dbReference type="PROSITE" id="PS50995">
    <property type="entry name" value="HTH_MARR_2"/>
    <property type="match status" value="1"/>
</dbReference>
<dbReference type="InterPro" id="IPR036390">
    <property type="entry name" value="WH_DNA-bd_sf"/>
</dbReference>
<dbReference type="PANTHER" id="PTHR33164">
    <property type="entry name" value="TRANSCRIPTIONAL REGULATOR, MARR FAMILY"/>
    <property type="match status" value="1"/>
</dbReference>
<dbReference type="GO" id="GO:0003677">
    <property type="term" value="F:DNA binding"/>
    <property type="evidence" value="ECO:0007669"/>
    <property type="project" value="UniProtKB-KW"/>
</dbReference>
<dbReference type="InterPro" id="IPR039422">
    <property type="entry name" value="MarR/SlyA-like"/>
</dbReference>
<evidence type="ECO:0000259" key="2">
    <source>
        <dbReference type="PROSITE" id="PS50995"/>
    </source>
</evidence>
<gene>
    <name evidence="3" type="ORF">DLM86_19845</name>
</gene>
<dbReference type="EMBL" id="QJVJ01000009">
    <property type="protein sequence ID" value="PYI52437.1"/>
    <property type="molecule type" value="Genomic_DNA"/>
</dbReference>
<protein>
    <submittedName>
        <fullName evidence="3">MarR family transcriptional regulator</fullName>
    </submittedName>
</protein>
<dbReference type="AlphaFoldDB" id="A0A2V5KN43"/>
<dbReference type="Gene3D" id="1.10.10.10">
    <property type="entry name" value="Winged helix-like DNA-binding domain superfamily/Winged helix DNA-binding domain"/>
    <property type="match status" value="1"/>
</dbReference>
<accession>A0A2V5KN43</accession>
<dbReference type="Pfam" id="PF01047">
    <property type="entry name" value="MarR"/>
    <property type="match status" value="1"/>
</dbReference>
<sequence>MSRRLCMSSSDFPFPANSASAAFVLQTLIKTTHQVHREFERLLSTLGLPSYLTGPRLRVLLDVSQYGNIRMSDLAKNLGVEARVMTQYVDSLERQNLLKRTADPNDRRATLVKLTDEALPIIENARTAMEQAAEKIFEGVSFDSRKQLIQQLNQLTRGYGKF</sequence>